<dbReference type="PANTHER" id="PTHR30136">
    <property type="entry name" value="HELIX-TURN-HELIX TRANSCRIPTIONAL REGULATOR, ICLR FAMILY"/>
    <property type="match status" value="1"/>
</dbReference>
<evidence type="ECO:0000313" key="7">
    <source>
        <dbReference type="Proteomes" id="UP000295097"/>
    </source>
</evidence>
<dbReference type="Pfam" id="PF01614">
    <property type="entry name" value="IclR_C"/>
    <property type="match status" value="1"/>
</dbReference>
<dbReference type="Proteomes" id="UP000295097">
    <property type="component" value="Unassembled WGS sequence"/>
</dbReference>
<dbReference type="SMART" id="SM00346">
    <property type="entry name" value="HTH_ICLR"/>
    <property type="match status" value="1"/>
</dbReference>
<dbReference type="NCBIfam" id="NF011671">
    <property type="entry name" value="PRK15090.1"/>
    <property type="match status" value="1"/>
</dbReference>
<dbReference type="SUPFAM" id="SSF55781">
    <property type="entry name" value="GAF domain-like"/>
    <property type="match status" value="1"/>
</dbReference>
<dbReference type="Gene3D" id="3.30.450.40">
    <property type="match status" value="1"/>
</dbReference>
<organism evidence="6 7">
    <name type="scientific">Martelella mediterranea</name>
    <dbReference type="NCBI Taxonomy" id="293089"/>
    <lineage>
        <taxon>Bacteria</taxon>
        <taxon>Pseudomonadati</taxon>
        <taxon>Pseudomonadota</taxon>
        <taxon>Alphaproteobacteria</taxon>
        <taxon>Hyphomicrobiales</taxon>
        <taxon>Aurantimonadaceae</taxon>
        <taxon>Martelella</taxon>
    </lineage>
</organism>
<dbReference type="EMBL" id="SMAR01000014">
    <property type="protein sequence ID" value="TCT39072.1"/>
    <property type="molecule type" value="Genomic_DNA"/>
</dbReference>
<dbReference type="PROSITE" id="PS51078">
    <property type="entry name" value="ICLR_ED"/>
    <property type="match status" value="1"/>
</dbReference>
<gene>
    <name evidence="6" type="ORF">EDC90_101437</name>
</gene>
<dbReference type="AlphaFoldDB" id="A0A4R3P0C5"/>
<keyword evidence="3" id="KW-0804">Transcription</keyword>
<keyword evidence="1" id="KW-0805">Transcription regulation</keyword>
<evidence type="ECO:0000256" key="1">
    <source>
        <dbReference type="ARBA" id="ARBA00023015"/>
    </source>
</evidence>
<dbReference type="InterPro" id="IPR005471">
    <property type="entry name" value="Tscrpt_reg_IclR_N"/>
</dbReference>
<dbReference type="OrthoDB" id="6057486at2"/>
<dbReference type="PROSITE" id="PS51077">
    <property type="entry name" value="HTH_ICLR"/>
    <property type="match status" value="1"/>
</dbReference>
<feature type="domain" description="HTH iclR-type" evidence="4">
    <location>
        <begin position="11"/>
        <end position="72"/>
    </location>
</feature>
<dbReference type="PANTHER" id="PTHR30136:SF7">
    <property type="entry name" value="HTH-TYPE TRANSCRIPTIONAL REGULATOR KDGR-RELATED"/>
    <property type="match status" value="1"/>
</dbReference>
<dbReference type="GO" id="GO:0045892">
    <property type="term" value="P:negative regulation of DNA-templated transcription"/>
    <property type="evidence" value="ECO:0007669"/>
    <property type="project" value="TreeGrafter"/>
</dbReference>
<dbReference type="FunFam" id="1.10.10.10:FF:000056">
    <property type="entry name" value="IclR family transcriptional regulator"/>
    <property type="match status" value="1"/>
</dbReference>
<dbReference type="GO" id="GO:0003677">
    <property type="term" value="F:DNA binding"/>
    <property type="evidence" value="ECO:0007669"/>
    <property type="project" value="UniProtKB-KW"/>
</dbReference>
<reference evidence="6 7" key="1">
    <citation type="submission" date="2019-03" db="EMBL/GenBank/DDBJ databases">
        <title>Freshwater and sediment microbial communities from various areas in North America, analyzing microbe dynamics in response to fracking.</title>
        <authorList>
            <person name="Lamendella R."/>
        </authorList>
    </citation>
    <scope>NUCLEOTIDE SEQUENCE [LARGE SCALE GENOMIC DNA]</scope>
    <source>
        <strain evidence="6 7">175.2</strain>
    </source>
</reference>
<dbReference type="RefSeq" id="WP_132311360.1">
    <property type="nucleotide sequence ID" value="NZ_SMAR01000014.1"/>
</dbReference>
<dbReference type="InterPro" id="IPR036390">
    <property type="entry name" value="WH_DNA-bd_sf"/>
</dbReference>
<dbReference type="InterPro" id="IPR050707">
    <property type="entry name" value="HTH_MetabolicPath_Reg"/>
</dbReference>
<name>A0A4R3P0C5_9HYPH</name>
<dbReference type="Gene3D" id="1.10.10.10">
    <property type="entry name" value="Winged helix-like DNA-binding domain superfamily/Winged helix DNA-binding domain"/>
    <property type="match status" value="1"/>
</dbReference>
<feature type="domain" description="IclR-ED" evidence="5">
    <location>
        <begin position="73"/>
        <end position="259"/>
    </location>
</feature>
<dbReference type="Pfam" id="PF09339">
    <property type="entry name" value="HTH_IclR"/>
    <property type="match status" value="1"/>
</dbReference>
<evidence type="ECO:0000259" key="5">
    <source>
        <dbReference type="PROSITE" id="PS51078"/>
    </source>
</evidence>
<dbReference type="InterPro" id="IPR036388">
    <property type="entry name" value="WH-like_DNA-bd_sf"/>
</dbReference>
<sequence length="265" mass="29511">MTTPKPKTENVAAVMKVFSVLETLAESRTAGLADIAQRAMTSKSTTHRLLHTMIDLGYVEQNPETERYELSLRLFSLAAHSLNAHADLLRIADKVMNRISRATGESINLGVLDGQEQRVVYIHQYDSTYSLSMNSTLGKRNPLHSTSLGKALLAFRDDDEIEERLSAMKMEVSAPNTMTDKDAFREELKKTRARGYSEEIEESEIGVRCLAAPILNQAGRSIAAISVSFPLMRFDESKKDDYLNVLMTATHQASQAFGYLEDTSS</sequence>
<comment type="caution">
    <text evidence="6">The sequence shown here is derived from an EMBL/GenBank/DDBJ whole genome shotgun (WGS) entry which is preliminary data.</text>
</comment>
<evidence type="ECO:0000256" key="2">
    <source>
        <dbReference type="ARBA" id="ARBA00023125"/>
    </source>
</evidence>
<accession>A0A4R3P0C5</accession>
<proteinExistence type="predicted"/>
<dbReference type="InterPro" id="IPR029016">
    <property type="entry name" value="GAF-like_dom_sf"/>
</dbReference>
<evidence type="ECO:0000259" key="4">
    <source>
        <dbReference type="PROSITE" id="PS51077"/>
    </source>
</evidence>
<dbReference type="SUPFAM" id="SSF46785">
    <property type="entry name" value="Winged helix' DNA-binding domain"/>
    <property type="match status" value="1"/>
</dbReference>
<evidence type="ECO:0000256" key="3">
    <source>
        <dbReference type="ARBA" id="ARBA00023163"/>
    </source>
</evidence>
<dbReference type="GO" id="GO:0003700">
    <property type="term" value="F:DNA-binding transcription factor activity"/>
    <property type="evidence" value="ECO:0007669"/>
    <property type="project" value="TreeGrafter"/>
</dbReference>
<keyword evidence="2" id="KW-0238">DNA-binding</keyword>
<protein>
    <submittedName>
        <fullName evidence="6">IclR family transcriptional regulator</fullName>
    </submittedName>
</protein>
<dbReference type="InterPro" id="IPR014757">
    <property type="entry name" value="Tscrpt_reg_IclR_C"/>
</dbReference>
<evidence type="ECO:0000313" key="6">
    <source>
        <dbReference type="EMBL" id="TCT39072.1"/>
    </source>
</evidence>
<keyword evidence="7" id="KW-1185">Reference proteome</keyword>